<keyword evidence="8" id="KW-1185">Reference proteome</keyword>
<feature type="domain" description="Misato Segment II tubulin-like" evidence="5">
    <location>
        <begin position="2"/>
        <end position="115"/>
    </location>
</feature>
<feature type="domain" description="DML1/Misato tubulin" evidence="6">
    <location>
        <begin position="120"/>
        <end position="305"/>
    </location>
</feature>
<dbReference type="GO" id="GO:0005739">
    <property type="term" value="C:mitochondrion"/>
    <property type="evidence" value="ECO:0007669"/>
    <property type="project" value="UniProtKB-SubCell"/>
</dbReference>
<dbReference type="InterPro" id="IPR049942">
    <property type="entry name" value="DML1/Misato"/>
</dbReference>
<dbReference type="GO" id="GO:0007005">
    <property type="term" value="P:mitochondrion organization"/>
    <property type="evidence" value="ECO:0007669"/>
    <property type="project" value="InterPro"/>
</dbReference>
<keyword evidence="4" id="KW-0496">Mitochondrion</keyword>
<evidence type="ECO:0000256" key="4">
    <source>
        <dbReference type="ARBA" id="ARBA00023128"/>
    </source>
</evidence>
<comment type="function">
    <text evidence="1">Involved in the partitioning of the mitochondrial organelle and mitochondrial DNA (mtDNA) inheritance.</text>
</comment>
<accession>A0A9P4QJX8</accession>
<name>A0A9P4QJX8_9PEZI</name>
<dbReference type="Gene3D" id="3.40.50.1440">
    <property type="entry name" value="Tubulin/FtsZ, GTPase domain"/>
    <property type="match status" value="1"/>
</dbReference>
<dbReference type="InterPro" id="IPR036525">
    <property type="entry name" value="Tubulin/FtsZ_GTPase_sf"/>
</dbReference>
<dbReference type="Pfam" id="PF10644">
    <property type="entry name" value="Misat_Tub_SegII"/>
    <property type="match status" value="1"/>
</dbReference>
<evidence type="ECO:0000256" key="1">
    <source>
        <dbReference type="ARBA" id="ARBA00003757"/>
    </source>
</evidence>
<comment type="caution">
    <text evidence="7">The sequence shown here is derived from an EMBL/GenBank/DDBJ whole genome shotgun (WGS) entry which is preliminary data.</text>
</comment>
<dbReference type="InterPro" id="IPR029209">
    <property type="entry name" value="DML1/Misato_tubulin"/>
</dbReference>
<evidence type="ECO:0000259" key="6">
    <source>
        <dbReference type="Pfam" id="PF14881"/>
    </source>
</evidence>
<evidence type="ECO:0000256" key="3">
    <source>
        <dbReference type="ARBA" id="ARBA00008507"/>
    </source>
</evidence>
<comment type="similarity">
    <text evidence="3">Belongs to the misato family.</text>
</comment>
<evidence type="ECO:0000259" key="5">
    <source>
        <dbReference type="Pfam" id="PF10644"/>
    </source>
</evidence>
<evidence type="ECO:0000313" key="8">
    <source>
        <dbReference type="Proteomes" id="UP000799441"/>
    </source>
</evidence>
<organism evidence="7 8">
    <name type="scientific">Polychaeton citri CBS 116435</name>
    <dbReference type="NCBI Taxonomy" id="1314669"/>
    <lineage>
        <taxon>Eukaryota</taxon>
        <taxon>Fungi</taxon>
        <taxon>Dikarya</taxon>
        <taxon>Ascomycota</taxon>
        <taxon>Pezizomycotina</taxon>
        <taxon>Dothideomycetes</taxon>
        <taxon>Dothideomycetidae</taxon>
        <taxon>Capnodiales</taxon>
        <taxon>Capnodiaceae</taxon>
        <taxon>Polychaeton</taxon>
    </lineage>
</organism>
<dbReference type="OrthoDB" id="271881at2759"/>
<dbReference type="AlphaFoldDB" id="A0A9P4QJX8"/>
<sequence length="519" mass="58848">MHEVITLQFGHRANYLGTHYWNIQESYFTYDGQEESMVDHDISFRQGVGGDGSDTYSPRALLYDLKGAFGTLRRENALYQLQQEDQPHQQTPWIGESIRLQLPPIAPSSYQQALDAGTEPPALTPETVRFWSDYNHIFYHPRSLVQLNEYELNSQLMPFELWSTGEDLFTNLDREHDLLDRDLRPFLEECDQMQAVQIFSSVDDAWGGFTTKYVERMEDELGKGCRWVFGLEDNDKSIPRQRQMMQSANSARSVYTINNSVSAYIPLSSIPRASPPYLRVDSRSLWHVSALQATLVETATLPTRLRSTDTAQANFNDLETVVNNDGKRTVTSAALTIENPEELSDAANQPKDMRATDGYTNGAGHNFENRETLDMDLLPNTATTSRQPRRCNQFFSCTETLRGTWKPEDDILESNVTSRDRIANASIRVTRQQTELLFPMLSSFPTSIFTFSASPQKLAVRASLSTSSAVADRLRSLGELSDRILGVDEREAIADGLNSMAEEYEEGWLDFSDSEDEDE</sequence>
<proteinExistence type="inferred from homology"/>
<dbReference type="Pfam" id="PF14881">
    <property type="entry name" value="Tubulin_3"/>
    <property type="match status" value="1"/>
</dbReference>
<dbReference type="PANTHER" id="PTHR13391:SF0">
    <property type="entry name" value="PROTEIN MISATO HOMOLOG 1"/>
    <property type="match status" value="1"/>
</dbReference>
<evidence type="ECO:0000313" key="7">
    <source>
        <dbReference type="EMBL" id="KAF2726127.1"/>
    </source>
</evidence>
<dbReference type="PANTHER" id="PTHR13391">
    <property type="entry name" value="MITOCHONDRIAL DISTRIBUTION REGULATOR MISATO"/>
    <property type="match status" value="1"/>
</dbReference>
<dbReference type="InterPro" id="IPR019605">
    <property type="entry name" value="Misato_II_tubulin-like"/>
</dbReference>
<protein>
    <submittedName>
        <fullName evidence="7">Tubulin nucleotide-binding domain-like protein</fullName>
    </submittedName>
</protein>
<gene>
    <name evidence="7" type="ORF">K431DRAFT_308565</name>
</gene>
<dbReference type="Proteomes" id="UP000799441">
    <property type="component" value="Unassembled WGS sequence"/>
</dbReference>
<comment type="subcellular location">
    <subcellularLocation>
        <location evidence="2">Mitochondrion</location>
    </subcellularLocation>
</comment>
<dbReference type="EMBL" id="MU003765">
    <property type="protein sequence ID" value="KAF2726127.1"/>
    <property type="molecule type" value="Genomic_DNA"/>
</dbReference>
<reference evidence="7" key="1">
    <citation type="journal article" date="2020" name="Stud. Mycol.">
        <title>101 Dothideomycetes genomes: a test case for predicting lifestyles and emergence of pathogens.</title>
        <authorList>
            <person name="Haridas S."/>
            <person name="Albert R."/>
            <person name="Binder M."/>
            <person name="Bloem J."/>
            <person name="Labutti K."/>
            <person name="Salamov A."/>
            <person name="Andreopoulos B."/>
            <person name="Baker S."/>
            <person name="Barry K."/>
            <person name="Bills G."/>
            <person name="Bluhm B."/>
            <person name="Cannon C."/>
            <person name="Castanera R."/>
            <person name="Culley D."/>
            <person name="Daum C."/>
            <person name="Ezra D."/>
            <person name="Gonzalez J."/>
            <person name="Henrissat B."/>
            <person name="Kuo A."/>
            <person name="Liang C."/>
            <person name="Lipzen A."/>
            <person name="Lutzoni F."/>
            <person name="Magnuson J."/>
            <person name="Mondo S."/>
            <person name="Nolan M."/>
            <person name="Ohm R."/>
            <person name="Pangilinan J."/>
            <person name="Park H.-J."/>
            <person name="Ramirez L."/>
            <person name="Alfaro M."/>
            <person name="Sun H."/>
            <person name="Tritt A."/>
            <person name="Yoshinaga Y."/>
            <person name="Zwiers L.-H."/>
            <person name="Turgeon B."/>
            <person name="Goodwin S."/>
            <person name="Spatafora J."/>
            <person name="Crous P."/>
            <person name="Grigoriev I."/>
        </authorList>
    </citation>
    <scope>NUCLEOTIDE SEQUENCE</scope>
    <source>
        <strain evidence="7">CBS 116435</strain>
    </source>
</reference>
<dbReference type="SUPFAM" id="SSF52490">
    <property type="entry name" value="Tubulin nucleotide-binding domain-like"/>
    <property type="match status" value="1"/>
</dbReference>
<evidence type="ECO:0000256" key="2">
    <source>
        <dbReference type="ARBA" id="ARBA00004173"/>
    </source>
</evidence>